<evidence type="ECO:0000313" key="2">
    <source>
        <dbReference type="EMBL" id="GBP51025.1"/>
    </source>
</evidence>
<dbReference type="Proteomes" id="UP000299102">
    <property type="component" value="Unassembled WGS sequence"/>
</dbReference>
<proteinExistence type="predicted"/>
<evidence type="ECO:0000256" key="1">
    <source>
        <dbReference type="SAM" id="MobiDB-lite"/>
    </source>
</evidence>
<keyword evidence="3" id="KW-1185">Reference proteome</keyword>
<name>A0A4C1WLM6_EUMVA</name>
<sequence>MGREAESKAGTGAEKENGFRGKTECEIEIEIRNMDSNQEQYRDKYQSYKESMRSLPSRVIEWAQRPGRGRDTPLSMAKGQSFNERFRADKPRLNGLFMAGRKASPVYPPPPTAVGVQAALQFIACISFQRVDNDRSKTFKHGITAPGSRYYNIMNGFPAPVGPRAAGPIKPLRDCKL</sequence>
<dbReference type="AlphaFoldDB" id="A0A4C1WLM6"/>
<gene>
    <name evidence="2" type="ORF">EVAR_37183_1</name>
</gene>
<protein>
    <submittedName>
        <fullName evidence="2">Uncharacterized protein</fullName>
    </submittedName>
</protein>
<comment type="caution">
    <text evidence="2">The sequence shown here is derived from an EMBL/GenBank/DDBJ whole genome shotgun (WGS) entry which is preliminary data.</text>
</comment>
<organism evidence="2 3">
    <name type="scientific">Eumeta variegata</name>
    <name type="common">Bagworm moth</name>
    <name type="synonym">Eumeta japonica</name>
    <dbReference type="NCBI Taxonomy" id="151549"/>
    <lineage>
        <taxon>Eukaryota</taxon>
        <taxon>Metazoa</taxon>
        <taxon>Ecdysozoa</taxon>
        <taxon>Arthropoda</taxon>
        <taxon>Hexapoda</taxon>
        <taxon>Insecta</taxon>
        <taxon>Pterygota</taxon>
        <taxon>Neoptera</taxon>
        <taxon>Endopterygota</taxon>
        <taxon>Lepidoptera</taxon>
        <taxon>Glossata</taxon>
        <taxon>Ditrysia</taxon>
        <taxon>Tineoidea</taxon>
        <taxon>Psychidae</taxon>
        <taxon>Oiketicinae</taxon>
        <taxon>Eumeta</taxon>
    </lineage>
</organism>
<dbReference type="EMBL" id="BGZK01000572">
    <property type="protein sequence ID" value="GBP51025.1"/>
    <property type="molecule type" value="Genomic_DNA"/>
</dbReference>
<feature type="region of interest" description="Disordered" evidence="1">
    <location>
        <begin position="1"/>
        <end position="23"/>
    </location>
</feature>
<accession>A0A4C1WLM6</accession>
<evidence type="ECO:0000313" key="3">
    <source>
        <dbReference type="Proteomes" id="UP000299102"/>
    </source>
</evidence>
<feature type="region of interest" description="Disordered" evidence="1">
    <location>
        <begin position="66"/>
        <end position="85"/>
    </location>
</feature>
<reference evidence="2 3" key="1">
    <citation type="journal article" date="2019" name="Commun. Biol.">
        <title>The bagworm genome reveals a unique fibroin gene that provides high tensile strength.</title>
        <authorList>
            <person name="Kono N."/>
            <person name="Nakamura H."/>
            <person name="Ohtoshi R."/>
            <person name="Tomita M."/>
            <person name="Numata K."/>
            <person name="Arakawa K."/>
        </authorList>
    </citation>
    <scope>NUCLEOTIDE SEQUENCE [LARGE SCALE GENOMIC DNA]</scope>
</reference>